<name>I3EJ43_NEMP3</name>
<dbReference type="InterPro" id="IPR027417">
    <property type="entry name" value="P-loop_NTPase"/>
</dbReference>
<evidence type="ECO:0000259" key="4">
    <source>
        <dbReference type="SMART" id="SM00382"/>
    </source>
</evidence>
<evidence type="ECO:0000256" key="3">
    <source>
        <dbReference type="ARBA" id="ARBA00022840"/>
    </source>
</evidence>
<keyword evidence="1" id="KW-0677">Repeat</keyword>
<dbReference type="InParanoid" id="I3EJ43"/>
<dbReference type="OMA" id="CTVWIDR"/>
<dbReference type="OrthoDB" id="2192881at2759"/>
<dbReference type="VEuPathDB" id="MicrosporidiaDB:NEQG_00010"/>
<dbReference type="GO" id="GO:0005524">
    <property type="term" value="F:ATP binding"/>
    <property type="evidence" value="ECO:0007669"/>
    <property type="project" value="UniProtKB-KW"/>
</dbReference>
<gene>
    <name evidence="5" type="ORF">NEQG_00010</name>
</gene>
<dbReference type="AlphaFoldDB" id="I3EJ43"/>
<dbReference type="PANTHER" id="PTHR23077">
    <property type="entry name" value="AAA-FAMILY ATPASE"/>
    <property type="match status" value="1"/>
</dbReference>
<evidence type="ECO:0000313" key="6">
    <source>
        <dbReference type="Proteomes" id="UP000002872"/>
    </source>
</evidence>
<dbReference type="GO" id="GO:0016887">
    <property type="term" value="F:ATP hydrolysis activity"/>
    <property type="evidence" value="ECO:0007669"/>
    <property type="project" value="InterPro"/>
</dbReference>
<dbReference type="InterPro" id="IPR003593">
    <property type="entry name" value="AAA+_ATPase"/>
</dbReference>
<dbReference type="InterPro" id="IPR041569">
    <property type="entry name" value="AAA_lid_3"/>
</dbReference>
<organism evidence="5 6">
    <name type="scientific">Nematocida parisii (strain ERTm3)</name>
    <name type="common">Nematode killer fungus</name>
    <dbReference type="NCBI Taxonomy" id="935791"/>
    <lineage>
        <taxon>Eukaryota</taxon>
        <taxon>Fungi</taxon>
        <taxon>Fungi incertae sedis</taxon>
        <taxon>Microsporidia</taxon>
        <taxon>Nematocida</taxon>
    </lineage>
</organism>
<dbReference type="HOGENOM" id="CLU_000688_12_3_1"/>
<keyword evidence="2" id="KW-0547">Nucleotide-binding</keyword>
<reference evidence="5" key="1">
    <citation type="submission" date="2011-01" db="EMBL/GenBank/DDBJ databases">
        <title>The Genome Sequence of Nematocida parisii strain ERTm3.</title>
        <authorList>
            <consortium name="The Broad Institute Genome Sequencing Platform"/>
            <consortium name="The Broad Institute Genome Sequencing Center for Infectious Disease"/>
            <person name="Cuomo C."/>
            <person name="Troemel E."/>
            <person name="Young S.K."/>
            <person name="Zeng Q."/>
            <person name="Gargeya S."/>
            <person name="Fitzgerald M."/>
            <person name="Haas B."/>
            <person name="Abouelleil A."/>
            <person name="Alvarado L."/>
            <person name="Arachchi H.M."/>
            <person name="Berlin A."/>
            <person name="Chapman S.B."/>
            <person name="Gearin G."/>
            <person name="Goldberg J."/>
            <person name="Griggs A."/>
            <person name="Gujja S."/>
            <person name="Hansen M."/>
            <person name="Heiman D."/>
            <person name="Howarth C."/>
            <person name="Larimer J."/>
            <person name="Lui A."/>
            <person name="MacDonald P.J.P."/>
            <person name="McCowen C."/>
            <person name="Montmayeur A."/>
            <person name="Murphy C."/>
            <person name="Neiman D."/>
            <person name="Pearson M."/>
            <person name="Priest M."/>
            <person name="Roberts A."/>
            <person name="Saif S."/>
            <person name="Shea T."/>
            <person name="Sisk P."/>
            <person name="Stolte C."/>
            <person name="Sykes S."/>
            <person name="Wortman J."/>
            <person name="Nusbaum C."/>
            <person name="Birren B."/>
        </authorList>
    </citation>
    <scope>NUCLEOTIDE SEQUENCE</scope>
    <source>
        <strain evidence="5">ERTm3</strain>
    </source>
</reference>
<dbReference type="EMBL" id="GL870876">
    <property type="protein sequence ID" value="EIJ89240.1"/>
    <property type="molecule type" value="Genomic_DNA"/>
</dbReference>
<dbReference type="FunFam" id="3.40.50.300:FF:000018">
    <property type="entry name" value="Cell division control 48"/>
    <property type="match status" value="1"/>
</dbReference>
<dbReference type="Gene3D" id="3.40.50.300">
    <property type="entry name" value="P-loop containing nucleotide triphosphate hydrolases"/>
    <property type="match status" value="2"/>
</dbReference>
<dbReference type="STRING" id="935791.I3EJ43"/>
<feature type="domain" description="AAA+ ATPase" evidence="4">
    <location>
        <begin position="480"/>
        <end position="616"/>
    </location>
</feature>
<protein>
    <recommendedName>
        <fullName evidence="4">AAA+ ATPase domain-containing protein</fullName>
    </recommendedName>
</protein>
<dbReference type="Pfam" id="PF00004">
    <property type="entry name" value="AAA"/>
    <property type="match status" value="2"/>
</dbReference>
<proteinExistence type="predicted"/>
<feature type="domain" description="AAA+ ATPase" evidence="4">
    <location>
        <begin position="204"/>
        <end position="325"/>
    </location>
</feature>
<accession>I3EJ43</accession>
<dbReference type="InterPro" id="IPR050168">
    <property type="entry name" value="AAA_ATPase_domain"/>
</dbReference>
<dbReference type="Gene3D" id="1.10.8.60">
    <property type="match status" value="1"/>
</dbReference>
<dbReference type="PROSITE" id="PS00674">
    <property type="entry name" value="AAA"/>
    <property type="match status" value="1"/>
</dbReference>
<dbReference type="Pfam" id="PF17862">
    <property type="entry name" value="AAA_lid_3"/>
    <property type="match status" value="1"/>
</dbReference>
<evidence type="ECO:0000256" key="1">
    <source>
        <dbReference type="ARBA" id="ARBA00022737"/>
    </source>
</evidence>
<dbReference type="Proteomes" id="UP000002872">
    <property type="component" value="Unassembled WGS sequence"/>
</dbReference>
<dbReference type="SUPFAM" id="SSF52540">
    <property type="entry name" value="P-loop containing nucleoside triphosphate hydrolases"/>
    <property type="match status" value="2"/>
</dbReference>
<keyword evidence="3" id="KW-0067">ATP-binding</keyword>
<evidence type="ECO:0000313" key="5">
    <source>
        <dbReference type="EMBL" id="EIJ89240.1"/>
    </source>
</evidence>
<dbReference type="SMART" id="SM00382">
    <property type="entry name" value="AAA"/>
    <property type="match status" value="2"/>
</dbReference>
<keyword evidence="6" id="KW-1185">Reference proteome</keyword>
<sequence>MRTNYTVEAVPYEMDKDRARAYMVPNCLRESHLKPGQHVKITGPCNETVLKIIPKFDGDENAVYLPREEIVHLGVRAGDLVTVERAGLDHPACTDMVVVFKKMRKTVERLESLRLILTDKRILKNGETVLGGHIRIKEEIAKITEETKIKIETEESAVFAVGLEKEVDRLKEFIDNAHLEEKGMLSSTSVLDVSRSRESQYLRAPKGILVSGDTGMGKRTLCMYVLQEAGKDWVRVHGNKAKAIEDAFEYAKLNEPCTVWIDRIERHLEEKSTETVTTIERIMEEIYRDRRRIAVIATTNSLSEIPSEIKSACVLDRTIALHAPTLSQRKEQIVAGIKEHAASTGCQIKEKEVDAAAKRTAGFTRGELFLLIRDTLFTKDMQIERAACIEKAQETVPIDESIRALSIIEKTRKCDGMCMDRLMRCIVRTIPSASDGVPAEVPDIRFTSIFGQEIAKEKLHETIIWPLLHKSLFEEVGISPPKGVLLYGPPGCGKTLIAQALANESGSVFLSIRGPEIMGKYVGESEERVRKVFASARAQVPSIIFIDEIDSIAPHRESDGGQVDKRVVSTLLTEMDGVGGAAGVFVLGATNKPWSIDSALMRPGRFDCHVLVDLPDAETRREIIQNKLRKMLVAIIKWGVNENAVREFEEYLANRTSGFTGAELTGMCADLSMCALRFKIQTPACTSETIEEELLRRLKEVAKKTMPRIPKKEIETFRRFASDPMSFGQY</sequence>
<dbReference type="InterPro" id="IPR003959">
    <property type="entry name" value="ATPase_AAA_core"/>
</dbReference>
<evidence type="ECO:0000256" key="2">
    <source>
        <dbReference type="ARBA" id="ARBA00022741"/>
    </source>
</evidence>
<dbReference type="InterPro" id="IPR003960">
    <property type="entry name" value="ATPase_AAA_CS"/>
</dbReference>